<reference evidence="12 13" key="1">
    <citation type="submission" date="2016-10" db="EMBL/GenBank/DDBJ databases">
        <authorList>
            <person name="de Groot N.N."/>
        </authorList>
    </citation>
    <scope>NUCLEOTIDE SEQUENCE [LARGE SCALE GENOMIC DNA]</scope>
    <source>
        <strain evidence="12 13">DSM 6793</strain>
    </source>
</reference>
<keyword evidence="8 10" id="KW-1133">Transmembrane helix</keyword>
<evidence type="ECO:0000313" key="12">
    <source>
        <dbReference type="EMBL" id="SFC81809.1"/>
    </source>
</evidence>
<keyword evidence="7" id="KW-0809">Transit peptide</keyword>
<evidence type="ECO:0000256" key="10">
    <source>
        <dbReference type="SAM" id="Phobius"/>
    </source>
</evidence>
<name>A0A1I1M8U8_9BACT</name>
<comment type="similarity">
    <text evidence="3">Belongs to the peptidase M50B family.</text>
</comment>
<comment type="cofactor">
    <cofactor evidence="1">
        <name>Zn(2+)</name>
        <dbReference type="ChEBI" id="CHEBI:29105"/>
    </cofactor>
</comment>
<keyword evidence="4" id="KW-0645">Protease</keyword>
<dbReference type="GO" id="GO:0016020">
    <property type="term" value="C:membrane"/>
    <property type="evidence" value="ECO:0007669"/>
    <property type="project" value="UniProtKB-SubCell"/>
</dbReference>
<evidence type="ECO:0000256" key="8">
    <source>
        <dbReference type="ARBA" id="ARBA00022989"/>
    </source>
</evidence>
<dbReference type="PANTHER" id="PTHR31412">
    <property type="entry name" value="ZINC METALLOPROTEASE EGY1"/>
    <property type="match status" value="1"/>
</dbReference>
<dbReference type="OrthoDB" id="921763at2"/>
<feature type="transmembrane region" description="Helical" evidence="10">
    <location>
        <begin position="119"/>
        <end position="143"/>
    </location>
</feature>
<feature type="transmembrane region" description="Helical" evidence="10">
    <location>
        <begin position="308"/>
        <end position="325"/>
    </location>
</feature>
<feature type="domain" description="Peptidase M50" evidence="11">
    <location>
        <begin position="59"/>
        <end position="245"/>
    </location>
</feature>
<dbReference type="EMBL" id="FOLE01000010">
    <property type="protein sequence ID" value="SFC81809.1"/>
    <property type="molecule type" value="Genomic_DNA"/>
</dbReference>
<accession>A0A1I1M8U8</accession>
<keyword evidence="9 10" id="KW-0472">Membrane</keyword>
<gene>
    <name evidence="12" type="ORF">SAMN05421780_11082</name>
</gene>
<dbReference type="InterPro" id="IPR044838">
    <property type="entry name" value="EGY1-like"/>
</dbReference>
<keyword evidence="13" id="KW-1185">Reference proteome</keyword>
<dbReference type="RefSeq" id="WP_091515104.1">
    <property type="nucleotide sequence ID" value="NZ_FOLE01000010.1"/>
</dbReference>
<sequence length="384" mass="43949">MREFDAPATYWTWLRPLIFFCVTLITTTLAGAESVSGRFFDLEQGIDWAHFQMGFEYSIPFLAILTAHEFGHYFFAKHYKADVTLPFYIPLWFGSGSFSIGTMGAFIRIRSALRSRQEYFDVGIAGPLAGFVVALGVIAYGFLYLPPPEYIFTIHPEYKQFGLDYASVVYQNMPEGQLLLGDNLIFWFFKTYVADPSRLPNPYEMLHYPYLLAGYIALFFTAMNLIPIGQLDGGHILYGLIGRHKHFQIARVLFVLFVFYAGLNVPRILFYSFQEDSWWMQLVAEVAYLGYLIMAFEKMFGEEIRPTVYLGLAVMALQVAVTQFFPYIEGYAGWLLFGLLIGRMIGVAHPPAPDESPLDFKRKVLGWITLIIFVLCFSPKPFIL</sequence>
<dbReference type="InterPro" id="IPR008915">
    <property type="entry name" value="Peptidase_M50"/>
</dbReference>
<evidence type="ECO:0000256" key="3">
    <source>
        <dbReference type="ARBA" id="ARBA00007931"/>
    </source>
</evidence>
<evidence type="ECO:0000256" key="5">
    <source>
        <dbReference type="ARBA" id="ARBA00022692"/>
    </source>
</evidence>
<dbReference type="AlphaFoldDB" id="A0A1I1M8U8"/>
<dbReference type="Pfam" id="PF02163">
    <property type="entry name" value="Peptidase_M50"/>
    <property type="match status" value="1"/>
</dbReference>
<evidence type="ECO:0000259" key="11">
    <source>
        <dbReference type="Pfam" id="PF02163"/>
    </source>
</evidence>
<evidence type="ECO:0000256" key="7">
    <source>
        <dbReference type="ARBA" id="ARBA00022946"/>
    </source>
</evidence>
<comment type="subcellular location">
    <subcellularLocation>
        <location evidence="2">Membrane</location>
        <topology evidence="2">Multi-pass membrane protein</topology>
    </subcellularLocation>
</comment>
<keyword evidence="5 10" id="KW-0812">Transmembrane</keyword>
<feature type="transmembrane region" description="Helical" evidence="10">
    <location>
        <begin position="12"/>
        <end position="32"/>
    </location>
</feature>
<dbReference type="CDD" id="cd06160">
    <property type="entry name" value="S2P-M50_like_2"/>
    <property type="match status" value="1"/>
</dbReference>
<evidence type="ECO:0000256" key="4">
    <source>
        <dbReference type="ARBA" id="ARBA00022670"/>
    </source>
</evidence>
<feature type="transmembrane region" description="Helical" evidence="10">
    <location>
        <begin position="87"/>
        <end position="107"/>
    </location>
</feature>
<feature type="transmembrane region" description="Helical" evidence="10">
    <location>
        <begin position="364"/>
        <end position="383"/>
    </location>
</feature>
<evidence type="ECO:0000256" key="9">
    <source>
        <dbReference type="ARBA" id="ARBA00023136"/>
    </source>
</evidence>
<feature type="transmembrane region" description="Helical" evidence="10">
    <location>
        <begin position="331"/>
        <end position="352"/>
    </location>
</feature>
<keyword evidence="6" id="KW-0378">Hydrolase</keyword>
<proteinExistence type="inferred from homology"/>
<feature type="transmembrane region" description="Helical" evidence="10">
    <location>
        <begin position="208"/>
        <end position="228"/>
    </location>
</feature>
<feature type="transmembrane region" description="Helical" evidence="10">
    <location>
        <begin position="249"/>
        <end position="272"/>
    </location>
</feature>
<feature type="transmembrane region" description="Helical" evidence="10">
    <location>
        <begin position="278"/>
        <end position="296"/>
    </location>
</feature>
<evidence type="ECO:0000256" key="2">
    <source>
        <dbReference type="ARBA" id="ARBA00004141"/>
    </source>
</evidence>
<organism evidence="12 13">
    <name type="scientific">Flexibacter flexilis DSM 6793</name>
    <dbReference type="NCBI Taxonomy" id="927664"/>
    <lineage>
        <taxon>Bacteria</taxon>
        <taxon>Pseudomonadati</taxon>
        <taxon>Bacteroidota</taxon>
        <taxon>Cytophagia</taxon>
        <taxon>Cytophagales</taxon>
        <taxon>Flexibacteraceae</taxon>
        <taxon>Flexibacter</taxon>
    </lineage>
</organism>
<dbReference type="Proteomes" id="UP000199514">
    <property type="component" value="Unassembled WGS sequence"/>
</dbReference>
<dbReference type="GO" id="GO:0008233">
    <property type="term" value="F:peptidase activity"/>
    <property type="evidence" value="ECO:0007669"/>
    <property type="project" value="UniProtKB-KW"/>
</dbReference>
<evidence type="ECO:0000256" key="1">
    <source>
        <dbReference type="ARBA" id="ARBA00001947"/>
    </source>
</evidence>
<evidence type="ECO:0000313" key="13">
    <source>
        <dbReference type="Proteomes" id="UP000199514"/>
    </source>
</evidence>
<protein>
    <recommendedName>
        <fullName evidence="11">Peptidase M50 domain-containing protein</fullName>
    </recommendedName>
</protein>
<dbReference type="GO" id="GO:0006508">
    <property type="term" value="P:proteolysis"/>
    <property type="evidence" value="ECO:0007669"/>
    <property type="project" value="UniProtKB-KW"/>
</dbReference>
<dbReference type="STRING" id="927664.SAMN05421780_11082"/>
<evidence type="ECO:0000256" key="6">
    <source>
        <dbReference type="ARBA" id="ARBA00022801"/>
    </source>
</evidence>
<dbReference type="PANTHER" id="PTHR31412:SF0">
    <property type="entry name" value="ZINC METALLOPROTEASE EGY1, CHLOROPLASTIC-RELATED"/>
    <property type="match status" value="1"/>
</dbReference>